<comment type="caution">
    <text evidence="1">The sequence shown here is derived from an EMBL/GenBank/DDBJ whole genome shotgun (WGS) entry which is preliminary data.</text>
</comment>
<dbReference type="EMBL" id="CAJOAZ010006354">
    <property type="protein sequence ID" value="CAF4131673.1"/>
    <property type="molecule type" value="Genomic_DNA"/>
</dbReference>
<accession>A0A819WX02</accession>
<evidence type="ECO:0000313" key="2">
    <source>
        <dbReference type="Proteomes" id="UP000663844"/>
    </source>
</evidence>
<dbReference type="Proteomes" id="UP000663844">
    <property type="component" value="Unassembled WGS sequence"/>
</dbReference>
<name>A0A819WX02_9BILA</name>
<sequence>MGRTSSNTIVKFENGSFQDAAYFETKLLLKNSLQHEQRGAFTTTINSSTRLRSIINVPTYPAPNRELNLMF</sequence>
<evidence type="ECO:0000313" key="1">
    <source>
        <dbReference type="EMBL" id="CAF4131673.1"/>
    </source>
</evidence>
<dbReference type="AlphaFoldDB" id="A0A819WX02"/>
<protein>
    <submittedName>
        <fullName evidence="1">Uncharacterized protein</fullName>
    </submittedName>
</protein>
<reference evidence="1" key="1">
    <citation type="submission" date="2021-02" db="EMBL/GenBank/DDBJ databases">
        <authorList>
            <person name="Nowell W R."/>
        </authorList>
    </citation>
    <scope>NUCLEOTIDE SEQUENCE</scope>
</reference>
<organism evidence="1 2">
    <name type="scientific">Adineta steineri</name>
    <dbReference type="NCBI Taxonomy" id="433720"/>
    <lineage>
        <taxon>Eukaryota</taxon>
        <taxon>Metazoa</taxon>
        <taxon>Spiralia</taxon>
        <taxon>Gnathifera</taxon>
        <taxon>Rotifera</taxon>
        <taxon>Eurotatoria</taxon>
        <taxon>Bdelloidea</taxon>
        <taxon>Adinetida</taxon>
        <taxon>Adinetidae</taxon>
        <taxon>Adineta</taxon>
    </lineage>
</organism>
<proteinExistence type="predicted"/>
<gene>
    <name evidence="1" type="ORF">OXD698_LOCUS37047</name>
</gene>